<keyword evidence="2" id="KW-0614">Plasmid</keyword>
<proteinExistence type="predicted"/>
<reference evidence="2" key="1">
    <citation type="submission" date="2015-06" db="EMBL/GenBank/DDBJ databases">
        <authorList>
            <person name="Joergensen T."/>
        </authorList>
    </citation>
    <scope>NUCLEOTIDE SEQUENCE</scope>
    <source>
        <plasmid evidence="2">pRGFK1331</plasmid>
    </source>
</reference>
<geneLocation type="plasmid" evidence="2">
    <name>pRGFK1331</name>
</geneLocation>
<evidence type="ECO:0000313" key="2">
    <source>
        <dbReference type="EMBL" id="CRY96948.1"/>
    </source>
</evidence>
<dbReference type="GO" id="GO:0003677">
    <property type="term" value="F:DNA binding"/>
    <property type="evidence" value="ECO:0007669"/>
    <property type="project" value="InterPro"/>
</dbReference>
<dbReference type="Gene3D" id="3.40.1310.30">
    <property type="match status" value="1"/>
</dbReference>
<dbReference type="InterPro" id="IPR002631">
    <property type="entry name" value="Plasmid_rep_OBD"/>
</dbReference>
<dbReference type="GO" id="GO:0003916">
    <property type="term" value="F:DNA topoisomerase activity"/>
    <property type="evidence" value="ECO:0007669"/>
    <property type="project" value="InterPro"/>
</dbReference>
<dbReference type="AlphaFoldDB" id="A0A0H5Q509"/>
<sequence>MLLPPDKGGFFVQKKGKGEGNVPGRSRIFATVVYPESAPADWLERLDGEHVAAMVSPLHCKDTLPTGEVKKEHYHVLWRYEGVKTPAQAQQLVDMIGGAGAVEIVADFRGYARYLCHLDSPDKAQYAPEDVRCFGGADWAAVALSDAERTDALLDEIEDWIDDTGCVSYVALCRYARRERPDWTRCVRTHTVHLSALIRSAYWEKSQSGDRDGGCF</sequence>
<organism evidence="2">
    <name type="scientific">uncultured prokaryote</name>
    <dbReference type="NCBI Taxonomy" id="198431"/>
    <lineage>
        <taxon>unclassified sequences</taxon>
        <taxon>environmental samples</taxon>
    </lineage>
</organism>
<dbReference type="GO" id="GO:0006260">
    <property type="term" value="P:DNA replication"/>
    <property type="evidence" value="ECO:0007669"/>
    <property type="project" value="InterPro"/>
</dbReference>
<accession>A0A0H5Q509</accession>
<reference evidence="2" key="2">
    <citation type="submission" date="2015-07" db="EMBL/GenBank/DDBJ databases">
        <title>Plasmids, circular viruses and viroids from rat gut.</title>
        <authorList>
            <person name="Jorgensen T.J."/>
            <person name="Hansen M.A."/>
            <person name="Xu Z."/>
            <person name="Tabak M.A."/>
            <person name="Sorensen S.J."/>
            <person name="Hansen L.H."/>
        </authorList>
    </citation>
    <scope>NUCLEOTIDE SEQUENCE</scope>
    <source>
        <plasmid evidence="2">pRGFK1331</plasmid>
    </source>
</reference>
<dbReference type="Pfam" id="PF01719">
    <property type="entry name" value="Rep_OBD"/>
    <property type="match status" value="1"/>
</dbReference>
<name>A0A0H5Q509_9ZZZZ</name>
<evidence type="ECO:0000259" key="1">
    <source>
        <dbReference type="Pfam" id="PF01719"/>
    </source>
</evidence>
<feature type="domain" description="Plasmid replication protein origin binding" evidence="1">
    <location>
        <begin position="25"/>
        <end position="138"/>
    </location>
</feature>
<dbReference type="EMBL" id="LN853897">
    <property type="protein sequence ID" value="CRY96948.1"/>
    <property type="molecule type" value="Genomic_DNA"/>
</dbReference>
<protein>
    <recommendedName>
        <fullName evidence="1">Plasmid replication protein origin binding domain-containing protein</fullName>
    </recommendedName>
</protein>